<evidence type="ECO:0000256" key="4">
    <source>
        <dbReference type="ARBA" id="ARBA00023136"/>
    </source>
</evidence>
<feature type="transmembrane region" description="Helical" evidence="5">
    <location>
        <begin position="257"/>
        <end position="277"/>
    </location>
</feature>
<feature type="transmembrane region" description="Helical" evidence="5">
    <location>
        <begin position="289"/>
        <end position="308"/>
    </location>
</feature>
<evidence type="ECO:0000256" key="5">
    <source>
        <dbReference type="SAM" id="Phobius"/>
    </source>
</evidence>
<dbReference type="GO" id="GO:0016020">
    <property type="term" value="C:membrane"/>
    <property type="evidence" value="ECO:0007669"/>
    <property type="project" value="UniProtKB-SubCell"/>
</dbReference>
<evidence type="ECO:0000256" key="3">
    <source>
        <dbReference type="ARBA" id="ARBA00022989"/>
    </source>
</evidence>
<dbReference type="InterPro" id="IPR013525">
    <property type="entry name" value="ABC2_TM"/>
</dbReference>
<dbReference type="GO" id="GO:0140359">
    <property type="term" value="F:ABC-type transporter activity"/>
    <property type="evidence" value="ECO:0007669"/>
    <property type="project" value="InterPro"/>
</dbReference>
<comment type="caution">
    <text evidence="7">The sequence shown here is derived from an EMBL/GenBank/DDBJ whole genome shotgun (WGS) entry which is preliminary data.</text>
</comment>
<evidence type="ECO:0000259" key="6">
    <source>
        <dbReference type="Pfam" id="PF12698"/>
    </source>
</evidence>
<evidence type="ECO:0000313" key="8">
    <source>
        <dbReference type="Proteomes" id="UP000886724"/>
    </source>
</evidence>
<feature type="transmembrane region" description="Helical" evidence="5">
    <location>
        <begin position="346"/>
        <end position="368"/>
    </location>
</feature>
<reference evidence="7" key="1">
    <citation type="journal article" date="2021" name="PeerJ">
        <title>Extensive microbial diversity within the chicken gut microbiome revealed by metagenomics and culture.</title>
        <authorList>
            <person name="Gilroy R."/>
            <person name="Ravi A."/>
            <person name="Getino M."/>
            <person name="Pursley I."/>
            <person name="Horton D.L."/>
            <person name="Alikhan N.F."/>
            <person name="Baker D."/>
            <person name="Gharbi K."/>
            <person name="Hall N."/>
            <person name="Watson M."/>
            <person name="Adriaenssens E.M."/>
            <person name="Foster-Nyarko E."/>
            <person name="Jarju S."/>
            <person name="Secka A."/>
            <person name="Antonio M."/>
            <person name="Oren A."/>
            <person name="Chaudhuri R.R."/>
            <person name="La Ragione R."/>
            <person name="Hildebrand F."/>
            <person name="Pallen M.J."/>
        </authorList>
    </citation>
    <scope>NUCLEOTIDE SEQUENCE</scope>
    <source>
        <strain evidence="7">ChiGjej1B1-14440</strain>
    </source>
</reference>
<feature type="transmembrane region" description="Helical" evidence="5">
    <location>
        <begin position="20"/>
        <end position="38"/>
    </location>
</feature>
<proteinExistence type="predicted"/>
<dbReference type="InterPro" id="IPR052902">
    <property type="entry name" value="ABC-2_transporter"/>
</dbReference>
<feature type="domain" description="ABC-2 type transporter transmembrane" evidence="6">
    <location>
        <begin position="18"/>
        <end position="365"/>
    </location>
</feature>
<organism evidence="7 8">
    <name type="scientific">Candidatus Erysipelatoclostridium merdavium</name>
    <dbReference type="NCBI Taxonomy" id="2838566"/>
    <lineage>
        <taxon>Bacteria</taxon>
        <taxon>Bacillati</taxon>
        <taxon>Bacillota</taxon>
        <taxon>Erysipelotrichia</taxon>
        <taxon>Erysipelotrichales</taxon>
        <taxon>Erysipelotrichales incertae sedis</taxon>
    </lineage>
</organism>
<dbReference type="Pfam" id="PF12698">
    <property type="entry name" value="ABC2_membrane_3"/>
    <property type="match status" value="1"/>
</dbReference>
<feature type="transmembrane region" description="Helical" evidence="5">
    <location>
        <begin position="218"/>
        <end position="245"/>
    </location>
</feature>
<dbReference type="PANTHER" id="PTHR43027">
    <property type="entry name" value="DOXORUBICIN RESISTANCE ABC TRANSPORTER PERMEASE PROTEIN DRRC-RELATED"/>
    <property type="match status" value="1"/>
</dbReference>
<reference evidence="7" key="2">
    <citation type="submission" date="2021-04" db="EMBL/GenBank/DDBJ databases">
        <authorList>
            <person name="Gilroy R."/>
        </authorList>
    </citation>
    <scope>NUCLEOTIDE SEQUENCE</scope>
    <source>
        <strain evidence="7">ChiGjej1B1-14440</strain>
    </source>
</reference>
<name>A0A9D1XNL8_9FIRM</name>
<gene>
    <name evidence="7" type="ORF">H9980_12910</name>
</gene>
<keyword evidence="2 5" id="KW-0812">Transmembrane</keyword>
<dbReference type="AlphaFoldDB" id="A0A9D1XNL8"/>
<dbReference type="EMBL" id="DXET01000292">
    <property type="protein sequence ID" value="HIX82848.1"/>
    <property type="molecule type" value="Genomic_DNA"/>
</dbReference>
<keyword evidence="3 5" id="KW-1133">Transmembrane helix</keyword>
<evidence type="ECO:0000313" key="7">
    <source>
        <dbReference type="EMBL" id="HIX82848.1"/>
    </source>
</evidence>
<evidence type="ECO:0000256" key="1">
    <source>
        <dbReference type="ARBA" id="ARBA00004141"/>
    </source>
</evidence>
<sequence length="376" mass="42707">MFIHFSKYQLKTLLRNRTVIFWTLVFPIILATFFNLAFSNLTSSENFDAVDVALVEKQENNGFKEILQSLDQDDNKLINLKITNLSDAKELLKDEKISGYYLIDSSIELIVNDSGINETILESIINEYLSLQSTINNIGSINPDIIYNNILNQLDLNQNHFKQIDIGKNTDSTVIYFYTLIGMNCLNASFCGLRANSQIEANLSRQGTRINISPISKLITIISSLITSFIIQFSIMMVLMAYLVFGLKVNFGNQIGYIILLIAIGCFTGIALGNFTGNVLKFKNEDNKISFLSSFSLILSFFSGMMIMDIKYWIQNNLPIFSYLNPVNLITDGLYALYYYDNLNRYTTNMTCLFIIGLILLLGSLIIARRKQYDSI</sequence>
<dbReference type="Proteomes" id="UP000886724">
    <property type="component" value="Unassembled WGS sequence"/>
</dbReference>
<accession>A0A9D1XNL8</accession>
<dbReference type="PANTHER" id="PTHR43027:SF1">
    <property type="entry name" value="DOXORUBICIN RESISTANCE ABC TRANSPORTER PERMEASE PROTEIN DRRC-RELATED"/>
    <property type="match status" value="1"/>
</dbReference>
<protein>
    <submittedName>
        <fullName evidence="7">ABC transporter permease</fullName>
    </submittedName>
</protein>
<keyword evidence="4 5" id="KW-0472">Membrane</keyword>
<comment type="subcellular location">
    <subcellularLocation>
        <location evidence="1">Membrane</location>
        <topology evidence="1">Multi-pass membrane protein</topology>
    </subcellularLocation>
</comment>
<evidence type="ECO:0000256" key="2">
    <source>
        <dbReference type="ARBA" id="ARBA00022692"/>
    </source>
</evidence>